<evidence type="ECO:0000256" key="6">
    <source>
        <dbReference type="SAM" id="MobiDB-lite"/>
    </source>
</evidence>
<feature type="transmembrane region" description="Helical" evidence="7">
    <location>
        <begin position="968"/>
        <end position="993"/>
    </location>
</feature>
<feature type="region of interest" description="Disordered" evidence="6">
    <location>
        <begin position="244"/>
        <end position="313"/>
    </location>
</feature>
<evidence type="ECO:0000256" key="1">
    <source>
        <dbReference type="ARBA" id="ARBA00004141"/>
    </source>
</evidence>
<evidence type="ECO:0000256" key="5">
    <source>
        <dbReference type="ARBA" id="ARBA00023136"/>
    </source>
</evidence>
<feature type="region of interest" description="Disordered" evidence="6">
    <location>
        <begin position="361"/>
        <end position="390"/>
    </location>
</feature>
<feature type="transmembrane region" description="Helical" evidence="7">
    <location>
        <begin position="716"/>
        <end position="737"/>
    </location>
</feature>
<feature type="transmembrane region" description="Helical" evidence="7">
    <location>
        <begin position="671"/>
        <end position="695"/>
    </location>
</feature>
<reference evidence="10" key="1">
    <citation type="journal article" date="2016" name="Nat. Commun.">
        <title>The Gonium pectorale genome demonstrates co-option of cell cycle regulation during the evolution of multicellularity.</title>
        <authorList>
            <person name="Hanschen E.R."/>
            <person name="Marriage T.N."/>
            <person name="Ferris P.J."/>
            <person name="Hamaji T."/>
            <person name="Toyoda A."/>
            <person name="Fujiyama A."/>
            <person name="Neme R."/>
            <person name="Noguchi H."/>
            <person name="Minakuchi Y."/>
            <person name="Suzuki M."/>
            <person name="Kawai-Toyooka H."/>
            <person name="Smith D.R."/>
            <person name="Sparks H."/>
            <person name="Anderson J."/>
            <person name="Bakaric R."/>
            <person name="Luria V."/>
            <person name="Karger A."/>
            <person name="Kirschner M.W."/>
            <person name="Durand P.M."/>
            <person name="Michod R.E."/>
            <person name="Nozaki H."/>
            <person name="Olson B.J."/>
        </authorList>
    </citation>
    <scope>NUCLEOTIDE SEQUENCE [LARGE SCALE GENOMIC DNA]</scope>
    <source>
        <strain evidence="10">NIES-2863</strain>
    </source>
</reference>
<feature type="region of interest" description="Disordered" evidence="6">
    <location>
        <begin position="1478"/>
        <end position="1524"/>
    </location>
</feature>
<evidence type="ECO:0000256" key="3">
    <source>
        <dbReference type="ARBA" id="ARBA00022737"/>
    </source>
</evidence>
<feature type="compositionally biased region" description="Polar residues" evidence="6">
    <location>
        <begin position="211"/>
        <end position="220"/>
    </location>
</feature>
<dbReference type="Proteomes" id="UP000075714">
    <property type="component" value="Unassembled WGS sequence"/>
</dbReference>
<feature type="transmembrane region" description="Helical" evidence="7">
    <location>
        <begin position="1090"/>
        <end position="1114"/>
    </location>
</feature>
<feature type="transmembrane region" description="Helical" evidence="7">
    <location>
        <begin position="788"/>
        <end position="813"/>
    </location>
</feature>
<feature type="transmembrane region" description="Helical" evidence="7">
    <location>
        <begin position="1025"/>
        <end position="1043"/>
    </location>
</feature>
<keyword evidence="2 7" id="KW-0812">Transmembrane</keyword>
<feature type="transmembrane region" description="Helical" evidence="7">
    <location>
        <begin position="1301"/>
        <end position="1321"/>
    </location>
</feature>
<feature type="transmembrane region" description="Helical" evidence="7">
    <location>
        <begin position="865"/>
        <end position="887"/>
    </location>
</feature>
<feature type="transmembrane region" description="Helical" evidence="7">
    <location>
        <begin position="749"/>
        <end position="767"/>
    </location>
</feature>
<feature type="transmembrane region" description="Helical" evidence="7">
    <location>
        <begin position="907"/>
        <end position="929"/>
    </location>
</feature>
<feature type="compositionally biased region" description="Gly residues" evidence="6">
    <location>
        <begin position="372"/>
        <end position="387"/>
    </location>
</feature>
<accession>A0A150GAB4</accession>
<name>A0A150GAB4_GONPE</name>
<dbReference type="PANTHER" id="PTHR10582">
    <property type="entry name" value="TRANSIENT RECEPTOR POTENTIAL ION CHANNEL PROTEIN"/>
    <property type="match status" value="1"/>
</dbReference>
<dbReference type="Pfam" id="PF08016">
    <property type="entry name" value="PKD_channel"/>
    <property type="match status" value="1"/>
</dbReference>
<organism evidence="9 10">
    <name type="scientific">Gonium pectorale</name>
    <name type="common">Green alga</name>
    <dbReference type="NCBI Taxonomy" id="33097"/>
    <lineage>
        <taxon>Eukaryota</taxon>
        <taxon>Viridiplantae</taxon>
        <taxon>Chlorophyta</taxon>
        <taxon>core chlorophytes</taxon>
        <taxon>Chlorophyceae</taxon>
        <taxon>CS clade</taxon>
        <taxon>Chlamydomonadales</taxon>
        <taxon>Volvocaceae</taxon>
        <taxon>Gonium</taxon>
    </lineage>
</organism>
<dbReference type="InterPro" id="IPR024862">
    <property type="entry name" value="TRPV"/>
</dbReference>
<evidence type="ECO:0000256" key="4">
    <source>
        <dbReference type="ARBA" id="ARBA00022989"/>
    </source>
</evidence>
<dbReference type="InterPro" id="IPR013122">
    <property type="entry name" value="PKD1_2_channel"/>
</dbReference>
<feature type="compositionally biased region" description="Low complexity" evidence="6">
    <location>
        <begin position="265"/>
        <end position="279"/>
    </location>
</feature>
<keyword evidence="4 7" id="KW-1133">Transmembrane helix</keyword>
<protein>
    <recommendedName>
        <fullName evidence="8">Polycystin cation channel PKD1/PKD2 domain-containing protein</fullName>
    </recommendedName>
</protein>
<dbReference type="PANTHER" id="PTHR10582:SF2">
    <property type="entry name" value="INACTIVE"/>
    <property type="match status" value="1"/>
</dbReference>
<dbReference type="EMBL" id="LSYV01000041">
    <property type="protein sequence ID" value="KXZ46779.1"/>
    <property type="molecule type" value="Genomic_DNA"/>
</dbReference>
<keyword evidence="10" id="KW-1185">Reference proteome</keyword>
<gene>
    <name evidence="9" type="ORF">GPECTOR_40g513</name>
</gene>
<feature type="region of interest" description="Disordered" evidence="6">
    <location>
        <begin position="1188"/>
        <end position="1208"/>
    </location>
</feature>
<dbReference type="GO" id="GO:0098703">
    <property type="term" value="P:calcium ion import across plasma membrane"/>
    <property type="evidence" value="ECO:0007669"/>
    <property type="project" value="TreeGrafter"/>
</dbReference>
<proteinExistence type="predicted"/>
<feature type="compositionally biased region" description="Pro residues" evidence="6">
    <location>
        <begin position="1486"/>
        <end position="1500"/>
    </location>
</feature>
<evidence type="ECO:0000313" key="10">
    <source>
        <dbReference type="Proteomes" id="UP000075714"/>
    </source>
</evidence>
<dbReference type="OrthoDB" id="547418at2759"/>
<keyword evidence="5 7" id="KW-0472">Membrane</keyword>
<comment type="caution">
    <text evidence="9">The sequence shown here is derived from an EMBL/GenBank/DDBJ whole genome shotgun (WGS) entry which is preliminary data.</text>
</comment>
<evidence type="ECO:0000259" key="8">
    <source>
        <dbReference type="Pfam" id="PF08016"/>
    </source>
</evidence>
<feature type="domain" description="Polycystin cation channel PKD1/PKD2" evidence="8">
    <location>
        <begin position="866"/>
        <end position="997"/>
    </location>
</feature>
<comment type="subcellular location">
    <subcellularLocation>
        <location evidence="1">Membrane</location>
        <topology evidence="1">Multi-pass membrane protein</topology>
    </subcellularLocation>
</comment>
<dbReference type="GO" id="GO:0005886">
    <property type="term" value="C:plasma membrane"/>
    <property type="evidence" value="ECO:0007669"/>
    <property type="project" value="TreeGrafter"/>
</dbReference>
<evidence type="ECO:0000313" key="9">
    <source>
        <dbReference type="EMBL" id="KXZ46779.1"/>
    </source>
</evidence>
<dbReference type="GO" id="GO:0005216">
    <property type="term" value="F:monoatomic ion channel activity"/>
    <property type="evidence" value="ECO:0007669"/>
    <property type="project" value="InterPro"/>
</dbReference>
<sequence>MYSTAVKTPGAEPFGDSQVKAVIREVPPQLPPDLYYVPLDVSAYLGSDAPDFAALLFTAPTRVYLLLPSLMREPRWLRDSFAKFRDPASGNHVGVPAAWPMSSGFALLLAAGMKYQAFVRQRFMVWESIKVYGVDEELVLGGPGLAEMGDMLFIVATRSLAAAGQPTAQGYQQSPFPAAQRLAPALQPPAPARSSIVSPAAAGASPFHSFPPQQGQSGSLSGLALQRRASRFFVGADGRLVPAAAAPAVPPPSGPRPGGSGGDITSGPTSPRSSSLSAAIGGGSNSGRSQVGSAAADGTAVVGTSPPVQPSDCKLLPLEFEDAASGRGGGAAGAAGAGATSYSAGPDVGLPSWLVQPHGPPSSLFYRRTGADDGGADGGGADGGGAGSAPVSSLGTAATGVVGAGGGAAWLLHRFIKAVKRDRLQDLRALLESEPWRRYFMSPADVSFLPPTERWPLTVDLAVANVSVPVLVELVDRAGCHLNYRAAKLLMAHWDRLPEHCPGGGEGLLLRYLARHPNPLSVLGACLLAMRAELGSGRNHSAALQLAVSRFKSLQAELLAQLQDSYFRMSEEARFEAGLPLLEEILEAPQTVLSSAPPGSAAAAAAAFMPPGQPLVLSDYSPLRLAFRDHDTNFMSAQLIEGYTRRRWLGPEYFALTALDGHNRLSGLDPMFVYTIVENLGFVGEAGSASLAAAMRMWHLVTMTSPAFFRSPRGRWAMKLMSVVLFLALYQLVLATYTKLLLPAAEGGAAWRALHLFFLVFTGGNLLEGIEVMTMRYQNSAGRYFTSAPGEVLGVLVDVGIFASVAPCLIAAYTDSNWGKHTVATVEGGAAVVLDAYGNVISGGGGGGGGDWTAPVPTLNPAQWMMLRLSLCTLAIFVWMRSLLIMVPLYRKLGPLIRTMTRMGGEILAFVPLYVSVTLGFAAAMHSALGDTLSQHGSFFSSVLTLFEATLGTFDYDIFEELDERRRLYAQILMSIYLVLAAILLTNLLIAIISYKYRPDEVRAESAFDLAEMVDRYRFQVKHHLICSPFNLLLLLFAWLPAAPLPKLPPYEWVKYGMVPLDGLTFATPRFPTTPGGRHEIPHLCYLLTLYPIIIVVSNVLYYLHAPYTVLYWASIGHRKLLKELLGGNGGGGGGATAPDATVRTVSGAPGPPAAAAARAFLNAAGIAGATSAPATADSARTRFSLDAKRWRPGPGPGPVAEKAEREDVEAGQQLRRYRLGAGGGGPSVPNLRTRSMRSMQIYARGDPGSISGRSMSARSDDPNLYDDIADGTAVQPPYMALLRLATLSGLVEAVLSTTRFLLLVVVGTVLYVLVMGLLGGTLGCCLTGWVGSVVVSLYRIVAGAWVGFRAEKEEDQAAAGKGGDGPGGGAAATGSSASVRLAALARRARSRAVRSTYLTRAQVEAAIRNVYTASGIVSMWGSSASQGSVAAAFGGAGGKPLTAVGGGGGAAGAGGGWTAAASKLHLFDRVTSGSALPATAATTGTPPPPLAQRAPPPLAPEAQAEVTDVSDREQEPAPVERASSPAIMRVRSKALVMGGGPATAPAGQDRLPGSGRTRSVTLAGGIGDGGPRPVTGDATRGSLRRISASPAAGPSALAGDSGSLICLPRPPVPRVMSLTAHLERAAPGSSSDRTISGSGASRRSLFASPAATPVAAGAAAAAASTAVAAADDDDERLLAVLRPCAGLDHLPTSAAAGGGHALVSSTADSTSSTPYGNRDAGMFTIPGSIASVSGARMSNPGPAARTEMEAGAAVPVAALWPMAAAGEAAGGGPAMAAELSAMRAQVAALTAVVQQLAAAAAAGLDAMAAGDSGR</sequence>
<evidence type="ECO:0000256" key="2">
    <source>
        <dbReference type="ARBA" id="ARBA00022692"/>
    </source>
</evidence>
<evidence type="ECO:0000256" key="7">
    <source>
        <dbReference type="SAM" id="Phobius"/>
    </source>
</evidence>
<keyword evidence="3" id="KW-0677">Repeat</keyword>
<feature type="region of interest" description="Disordered" evidence="6">
    <location>
        <begin position="203"/>
        <end position="222"/>
    </location>
</feature>